<keyword evidence="1" id="KW-0175">Coiled coil</keyword>
<evidence type="ECO:0000313" key="3">
    <source>
        <dbReference type="Proteomes" id="UP000224563"/>
    </source>
</evidence>
<organism evidence="2 3">
    <name type="scientific">Agathobacter ruminis</name>
    <dbReference type="NCBI Taxonomy" id="1712665"/>
    <lineage>
        <taxon>Bacteria</taxon>
        <taxon>Bacillati</taxon>
        <taxon>Bacillota</taxon>
        <taxon>Clostridia</taxon>
        <taxon>Lachnospirales</taxon>
        <taxon>Lachnospiraceae</taxon>
        <taxon>Agathobacter</taxon>
    </lineage>
</organism>
<reference evidence="2 3" key="2">
    <citation type="submission" date="2017-10" db="EMBL/GenBank/DDBJ databases">
        <authorList>
            <person name="Banno H."/>
            <person name="Chua N.-H."/>
        </authorList>
    </citation>
    <scope>NUCLEOTIDE SEQUENCE [LARGE SCALE GENOMIC DNA]</scope>
    <source>
        <strain evidence="2 3">JK623</strain>
    </source>
</reference>
<dbReference type="AlphaFoldDB" id="A0A2G3E0L0"/>
<proteinExistence type="predicted"/>
<feature type="coiled-coil region" evidence="1">
    <location>
        <begin position="81"/>
        <end position="139"/>
    </location>
</feature>
<evidence type="ECO:0000256" key="1">
    <source>
        <dbReference type="SAM" id="Coils"/>
    </source>
</evidence>
<dbReference type="Proteomes" id="UP000224563">
    <property type="component" value="Unassembled WGS sequence"/>
</dbReference>
<protein>
    <submittedName>
        <fullName evidence="2">Uncharacterized protein</fullName>
    </submittedName>
</protein>
<evidence type="ECO:0000313" key="2">
    <source>
        <dbReference type="EMBL" id="PHU36822.1"/>
    </source>
</evidence>
<keyword evidence="3" id="KW-1185">Reference proteome</keyword>
<dbReference type="RefSeq" id="WP_031546056.1">
    <property type="nucleotide sequence ID" value="NZ_JANSWH010000061.1"/>
</dbReference>
<gene>
    <name evidence="2" type="ORF">CSX02_11660</name>
</gene>
<accession>A0A2G3E0L0</accession>
<dbReference type="EMBL" id="PDYG01000123">
    <property type="protein sequence ID" value="PHU36822.1"/>
    <property type="molecule type" value="Genomic_DNA"/>
</dbReference>
<sequence length="190" mass="21432">MVLLSNTIYDHVNHTYNSIVRNEKPVSDSQNQQTAGNGFDEDAAVLELSHEGVRRLTVTESQNRPGQFRQESREENFHIKKEDAQDNVENVLARIQKYMARGLQLGSEAQEKDITQADRQVIKNEINKINRVVNNLSADTAVDATKVLEHTIQMNGDMVRHSRENILLNAEDSYHAQGTINNAHAMALLA</sequence>
<comment type="caution">
    <text evidence="2">The sequence shown here is derived from an EMBL/GenBank/DDBJ whole genome shotgun (WGS) entry which is preliminary data.</text>
</comment>
<name>A0A2G3E0L0_9FIRM</name>
<reference evidence="2 3" key="1">
    <citation type="submission" date="2017-10" db="EMBL/GenBank/DDBJ databases">
        <title>Resolving the taxonomy of Roseburia spp., Eubacterium rectale and Agathobacter spp. through phylogenomic analysis.</title>
        <authorList>
            <person name="Sheridan P.O."/>
            <person name="Walker A.W."/>
            <person name="Duncan S.H."/>
            <person name="Scott K.P."/>
            <person name="Toole P.W.O."/>
            <person name="Luis P."/>
            <person name="Flint H.J."/>
        </authorList>
    </citation>
    <scope>NUCLEOTIDE SEQUENCE [LARGE SCALE GENOMIC DNA]</scope>
    <source>
        <strain evidence="2 3">JK623</strain>
    </source>
</reference>